<dbReference type="EMBL" id="WOBN01000011">
    <property type="protein sequence ID" value="MUK49032.1"/>
    <property type="molecule type" value="Genomic_DNA"/>
</dbReference>
<comment type="caution">
    <text evidence="4">The sequence shown here is derived from an EMBL/GenBank/DDBJ whole genome shotgun (WGS) entry which is preliminary data.</text>
</comment>
<dbReference type="Pfam" id="PF01501">
    <property type="entry name" value="Glyco_transf_8"/>
    <property type="match status" value="1"/>
</dbReference>
<dbReference type="InterPro" id="IPR002495">
    <property type="entry name" value="Glyco_trans_8"/>
</dbReference>
<proteinExistence type="predicted"/>
<dbReference type="RefSeq" id="WP_155655645.1">
    <property type="nucleotide sequence ID" value="NZ_WOBN01000011.1"/>
</dbReference>
<evidence type="ECO:0000256" key="1">
    <source>
        <dbReference type="ARBA" id="ARBA00022676"/>
    </source>
</evidence>
<dbReference type="Gene3D" id="3.90.550.10">
    <property type="entry name" value="Spore Coat Polysaccharide Biosynthesis Protein SpsA, Chain A"/>
    <property type="match status" value="1"/>
</dbReference>
<dbReference type="PANTHER" id="PTHR13778:SF47">
    <property type="entry name" value="LIPOPOLYSACCHARIDE 1,3-GALACTOSYLTRANSFERASE"/>
    <property type="match status" value="1"/>
</dbReference>
<dbReference type="AlphaFoldDB" id="A0A844NZJ7"/>
<dbReference type="Proteomes" id="UP000448038">
    <property type="component" value="Unassembled WGS sequence"/>
</dbReference>
<protein>
    <recommendedName>
        <fullName evidence="6">Glycosyltransferase family 8 protein</fullName>
    </recommendedName>
</protein>
<reference evidence="4 5" key="1">
    <citation type="submission" date="2019-11" db="EMBL/GenBank/DDBJ databases">
        <title>Using colonization assays and comparative genomics to discover symbiosis behaviors and factors in Vibrio fischeri.</title>
        <authorList>
            <person name="Bongrand C."/>
            <person name="Moriano-Gutierrez S."/>
            <person name="Arevalo P."/>
            <person name="Mcfall-Ngai M."/>
            <person name="Visick K."/>
            <person name="Polz M.F."/>
            <person name="Ruby E.G."/>
        </authorList>
    </citation>
    <scope>NUCLEOTIDE SEQUENCE [LARGE SCALE GENOMIC DNA]</scope>
    <source>
        <strain evidence="5">emors.4.1</strain>
    </source>
</reference>
<gene>
    <name evidence="4" type="ORF">GNP88_07540</name>
</gene>
<name>A0A844NZJ7_ALIFS</name>
<dbReference type="CDD" id="cd04194">
    <property type="entry name" value="GT8_A4GalT_like"/>
    <property type="match status" value="1"/>
</dbReference>
<evidence type="ECO:0008006" key="6">
    <source>
        <dbReference type="Google" id="ProtNLM"/>
    </source>
</evidence>
<organism evidence="4 5">
    <name type="scientific">Aliivibrio fischeri</name>
    <name type="common">Vibrio fischeri</name>
    <dbReference type="NCBI Taxonomy" id="668"/>
    <lineage>
        <taxon>Bacteria</taxon>
        <taxon>Pseudomonadati</taxon>
        <taxon>Pseudomonadota</taxon>
        <taxon>Gammaproteobacteria</taxon>
        <taxon>Vibrionales</taxon>
        <taxon>Vibrionaceae</taxon>
        <taxon>Aliivibrio</taxon>
    </lineage>
</organism>
<dbReference type="InterPro" id="IPR029044">
    <property type="entry name" value="Nucleotide-diphossugar_trans"/>
</dbReference>
<dbReference type="SUPFAM" id="SSF53448">
    <property type="entry name" value="Nucleotide-diphospho-sugar transferases"/>
    <property type="match status" value="1"/>
</dbReference>
<evidence type="ECO:0000256" key="3">
    <source>
        <dbReference type="ARBA" id="ARBA00022723"/>
    </source>
</evidence>
<dbReference type="InterPro" id="IPR050748">
    <property type="entry name" value="Glycosyltrans_8_dom-fam"/>
</dbReference>
<dbReference type="GO" id="GO:0046872">
    <property type="term" value="F:metal ion binding"/>
    <property type="evidence" value="ECO:0007669"/>
    <property type="project" value="UniProtKB-KW"/>
</dbReference>
<dbReference type="PANTHER" id="PTHR13778">
    <property type="entry name" value="GLYCOSYLTRANSFERASE 8 DOMAIN-CONTAINING PROTEIN"/>
    <property type="match status" value="1"/>
</dbReference>
<dbReference type="GO" id="GO:0016757">
    <property type="term" value="F:glycosyltransferase activity"/>
    <property type="evidence" value="ECO:0007669"/>
    <property type="project" value="UniProtKB-KW"/>
</dbReference>
<sequence>MIKNICFCSDDNYSGLLNVAVLSLLKTNSNLIIHILKFDDFDTEFIDRIASEYSVNVFYYDFNLDLPSKGRFSKAMFGRLYISSILKEKKVLYLDCDIVVNSELTELFEYDMRNMLIGAVEDKIDNITNSLKCKYQLDKYFNSGVLLINNNSKTKRKLCSCIDLIKNNKYEYPDQDAINILFKGDIISLPNEYNYFEVNECRSKVPAIIHYALEKPWLPMDYNDFNYAYENIKEEVKLLGGKVYHPNLKPNYYVLKFIKLTLKKFKIFGFLQFIKWKVK</sequence>
<keyword evidence="1" id="KW-0328">Glycosyltransferase</keyword>
<accession>A0A844NZJ7</accession>
<evidence type="ECO:0000313" key="4">
    <source>
        <dbReference type="EMBL" id="MUK49032.1"/>
    </source>
</evidence>
<keyword evidence="3" id="KW-0479">Metal-binding</keyword>
<keyword evidence="2" id="KW-0808">Transferase</keyword>
<evidence type="ECO:0000256" key="2">
    <source>
        <dbReference type="ARBA" id="ARBA00022679"/>
    </source>
</evidence>
<evidence type="ECO:0000313" key="5">
    <source>
        <dbReference type="Proteomes" id="UP000448038"/>
    </source>
</evidence>